<evidence type="ECO:0000313" key="2">
    <source>
        <dbReference type="Proteomes" id="UP000887569"/>
    </source>
</evidence>
<feature type="transmembrane region" description="Helical" evidence="1">
    <location>
        <begin position="62"/>
        <end position="79"/>
    </location>
</feature>
<keyword evidence="2" id="KW-1185">Reference proteome</keyword>
<keyword evidence="1" id="KW-0812">Transmembrane</keyword>
<feature type="transmembrane region" description="Helical" evidence="1">
    <location>
        <begin position="152"/>
        <end position="173"/>
    </location>
</feature>
<evidence type="ECO:0000313" key="3">
    <source>
        <dbReference type="WBParaSite" id="PgB08_g048_t01"/>
    </source>
</evidence>
<sequence length="204" mass="22870">MEDDVQSVIFHRQSREFMCCNGKVHSKTGSAMLALCAACLCLGALCLLSLEQLAPIRHCAIYIYLGVFAIVILSLLFALKTERELFLLPYIAFSITNIFLCIITSFFAVWTLSSSNSSPSKYLSSILRDEPINSALKSYVDNENVENIHEKASIILASCSLLIALLSIPMFLFSGRVVYQCYNYFGAYHKALKINEANRIERVE</sequence>
<dbReference type="WBParaSite" id="PgB08_g048_t04">
    <property type="protein sequence ID" value="PgB08_g048_t04"/>
    <property type="gene ID" value="PgB08_g048"/>
</dbReference>
<dbReference type="InterPro" id="IPR056709">
    <property type="entry name" value="DUF7807"/>
</dbReference>
<keyword evidence="1" id="KW-1133">Transmembrane helix</keyword>
<dbReference type="AlphaFoldDB" id="A0A914ZSI0"/>
<reference evidence="3 4" key="1">
    <citation type="submission" date="2022-11" db="UniProtKB">
        <authorList>
            <consortium name="WormBaseParasite"/>
        </authorList>
    </citation>
    <scope>IDENTIFICATION</scope>
</reference>
<evidence type="ECO:0000313" key="4">
    <source>
        <dbReference type="WBParaSite" id="PgB08_g048_t03"/>
    </source>
</evidence>
<proteinExistence type="predicted"/>
<accession>A0A914ZSI0</accession>
<dbReference type="Proteomes" id="UP000887569">
    <property type="component" value="Unplaced"/>
</dbReference>
<feature type="transmembrane region" description="Helical" evidence="1">
    <location>
        <begin position="31"/>
        <end position="50"/>
    </location>
</feature>
<protein>
    <submittedName>
        <fullName evidence="3 4">Uncharacterized protein</fullName>
    </submittedName>
</protein>
<name>A0A914ZSI0_PARUN</name>
<keyword evidence="1" id="KW-0472">Membrane</keyword>
<organism evidence="2 3">
    <name type="scientific">Parascaris univalens</name>
    <name type="common">Nematode worm</name>
    <dbReference type="NCBI Taxonomy" id="6257"/>
    <lineage>
        <taxon>Eukaryota</taxon>
        <taxon>Metazoa</taxon>
        <taxon>Ecdysozoa</taxon>
        <taxon>Nematoda</taxon>
        <taxon>Chromadorea</taxon>
        <taxon>Rhabditida</taxon>
        <taxon>Spirurina</taxon>
        <taxon>Ascaridomorpha</taxon>
        <taxon>Ascaridoidea</taxon>
        <taxon>Ascarididae</taxon>
        <taxon>Parascaris</taxon>
    </lineage>
</organism>
<evidence type="ECO:0000256" key="1">
    <source>
        <dbReference type="SAM" id="Phobius"/>
    </source>
</evidence>
<dbReference type="WBParaSite" id="PgB08_g048_t01">
    <property type="protein sequence ID" value="PgB08_g048_t01"/>
    <property type="gene ID" value="PgB08_g048"/>
</dbReference>
<dbReference type="WBParaSite" id="PgB08_g048_t03">
    <property type="protein sequence ID" value="PgB08_g048_t03"/>
    <property type="gene ID" value="PgB08_g048"/>
</dbReference>
<dbReference type="PANTHER" id="PTHR34851">
    <property type="entry name" value="PROTEIN CBG05235-RELATED"/>
    <property type="match status" value="1"/>
</dbReference>
<feature type="transmembrane region" description="Helical" evidence="1">
    <location>
        <begin position="86"/>
        <end position="110"/>
    </location>
</feature>
<dbReference type="Pfam" id="PF25093">
    <property type="entry name" value="DUF7807"/>
    <property type="match status" value="1"/>
</dbReference>